<accession>A0A160P7W5</accession>
<dbReference type="SUPFAM" id="SSF52540">
    <property type="entry name" value="P-loop containing nucleoside triphosphate hydrolases"/>
    <property type="match status" value="1"/>
</dbReference>
<dbReference type="RefSeq" id="WP_359884153.1">
    <property type="nucleotide sequence ID" value="NZ_JBEYHT010000071.1"/>
</dbReference>
<evidence type="ECO:0000313" key="1">
    <source>
        <dbReference type="EMBL" id="BAU88069.1"/>
    </source>
</evidence>
<protein>
    <submittedName>
        <fullName evidence="1">ATP/GTP-binding protein</fullName>
    </submittedName>
</protein>
<dbReference type="EMBL" id="AP017424">
    <property type="protein sequence ID" value="BAU88069.1"/>
    <property type="molecule type" value="Genomic_DNA"/>
</dbReference>
<keyword evidence="2" id="KW-1185">Reference proteome</keyword>
<gene>
    <name evidence="1" type="ORF">SLA_7203</name>
</gene>
<sequence>MWRSLVARVCAELDRYTQGGPVIAPMTLLRREYADEIFEALAKDGVEVHHLLLHSDSDILRSRIEGSMEFPDDEECSEKVRAFRRRRLADYETAYATWLGEQAEVIDTTGLTPEQVLARALTLLGP</sequence>
<proteinExistence type="predicted"/>
<dbReference type="AlphaFoldDB" id="A0A160P7W5"/>
<evidence type="ECO:0000313" key="2">
    <source>
        <dbReference type="Proteomes" id="UP000217676"/>
    </source>
</evidence>
<dbReference type="Proteomes" id="UP000217676">
    <property type="component" value="Chromosome"/>
</dbReference>
<organism evidence="1 2">
    <name type="scientific">Streptomyces laurentii</name>
    <dbReference type="NCBI Taxonomy" id="39478"/>
    <lineage>
        <taxon>Bacteria</taxon>
        <taxon>Bacillati</taxon>
        <taxon>Actinomycetota</taxon>
        <taxon>Actinomycetes</taxon>
        <taxon>Kitasatosporales</taxon>
        <taxon>Streptomycetaceae</taxon>
        <taxon>Streptomyces</taxon>
    </lineage>
</organism>
<dbReference type="KEGG" id="slau:SLA_7203"/>
<dbReference type="Gene3D" id="3.40.50.300">
    <property type="entry name" value="P-loop containing nucleotide triphosphate hydrolases"/>
    <property type="match status" value="1"/>
</dbReference>
<reference evidence="1 2" key="1">
    <citation type="journal article" date="2016" name="Genome Announc.">
        <title>Complete Genome Sequence of Thiostrepton-Producing Streptomyces laurentii ATCC 31255.</title>
        <authorList>
            <person name="Doi K."/>
            <person name="Fujino Y."/>
            <person name="Nagayoshi Y."/>
            <person name="Ohshima T."/>
            <person name="Ogata S."/>
        </authorList>
    </citation>
    <scope>NUCLEOTIDE SEQUENCE [LARGE SCALE GENOMIC DNA]</scope>
    <source>
        <strain evidence="1 2">ATCC 31255</strain>
    </source>
</reference>
<dbReference type="InterPro" id="IPR027417">
    <property type="entry name" value="P-loop_NTPase"/>
</dbReference>
<name>A0A160P7W5_STRLU</name>